<dbReference type="Gene3D" id="3.30.565.10">
    <property type="entry name" value="Histidine kinase-like ATPase, C-terminal domain"/>
    <property type="match status" value="1"/>
</dbReference>
<comment type="catalytic activity">
    <reaction evidence="1">
        <text>ATP + protein L-histidine = ADP + protein N-phospho-L-histidine.</text>
        <dbReference type="EC" id="2.7.13.3"/>
    </reaction>
</comment>
<dbReference type="InterPro" id="IPR036890">
    <property type="entry name" value="HATPase_C_sf"/>
</dbReference>
<keyword evidence="3" id="KW-0597">Phosphoprotein</keyword>
<evidence type="ECO:0000256" key="1">
    <source>
        <dbReference type="ARBA" id="ARBA00000085"/>
    </source>
</evidence>
<keyword evidence="8" id="KW-0902">Two-component regulatory system</keyword>
<dbReference type="GO" id="GO:0005524">
    <property type="term" value="F:ATP binding"/>
    <property type="evidence" value="ECO:0007669"/>
    <property type="project" value="UniProtKB-KW"/>
</dbReference>
<dbReference type="GO" id="GO:0000155">
    <property type="term" value="F:phosphorelay sensor kinase activity"/>
    <property type="evidence" value="ECO:0007669"/>
    <property type="project" value="InterPro"/>
</dbReference>
<keyword evidence="5" id="KW-0547">Nucleotide-binding</keyword>
<accession>A0A223S6M6</accession>
<keyword evidence="9" id="KW-1133">Transmembrane helix</keyword>
<dbReference type="Gene3D" id="1.20.5.1930">
    <property type="match status" value="1"/>
</dbReference>
<evidence type="ECO:0000256" key="7">
    <source>
        <dbReference type="ARBA" id="ARBA00022840"/>
    </source>
</evidence>
<dbReference type="CDD" id="cd16917">
    <property type="entry name" value="HATPase_UhpB-NarQ-NarX-like"/>
    <property type="match status" value="1"/>
</dbReference>
<keyword evidence="6" id="KW-0418">Kinase</keyword>
<dbReference type="OrthoDB" id="3288457at2"/>
<dbReference type="EC" id="2.7.13.3" evidence="2"/>
<dbReference type="GO" id="GO:0046983">
    <property type="term" value="F:protein dimerization activity"/>
    <property type="evidence" value="ECO:0007669"/>
    <property type="project" value="InterPro"/>
</dbReference>
<reference evidence="11 12" key="1">
    <citation type="submission" date="2017-08" db="EMBL/GenBank/DDBJ databases">
        <title>The complete genome sequence of Nocardiopsis gilva YIM 90087.</title>
        <authorList>
            <person name="Yin M."/>
            <person name="Tang S."/>
        </authorList>
    </citation>
    <scope>NUCLEOTIDE SEQUENCE [LARGE SCALE GENOMIC DNA]</scope>
    <source>
        <strain evidence="11 12">YIM 90087</strain>
    </source>
</reference>
<feature type="transmembrane region" description="Helical" evidence="9">
    <location>
        <begin position="136"/>
        <end position="158"/>
    </location>
</feature>
<feature type="domain" description="Signal transduction histidine kinase subgroup 3 dimerisation and phosphoacceptor" evidence="10">
    <location>
        <begin position="223"/>
        <end position="288"/>
    </location>
</feature>
<proteinExistence type="predicted"/>
<evidence type="ECO:0000256" key="2">
    <source>
        <dbReference type="ARBA" id="ARBA00012438"/>
    </source>
</evidence>
<dbReference type="SUPFAM" id="SSF55874">
    <property type="entry name" value="ATPase domain of HSP90 chaperone/DNA topoisomerase II/histidine kinase"/>
    <property type="match status" value="1"/>
</dbReference>
<dbReference type="PANTHER" id="PTHR24421:SF10">
    <property type="entry name" value="NITRATE_NITRITE SENSOR PROTEIN NARQ"/>
    <property type="match status" value="1"/>
</dbReference>
<gene>
    <name evidence="11" type="ORF">CDO52_14095</name>
</gene>
<evidence type="ECO:0000256" key="5">
    <source>
        <dbReference type="ARBA" id="ARBA00022741"/>
    </source>
</evidence>
<evidence type="ECO:0000256" key="8">
    <source>
        <dbReference type="ARBA" id="ARBA00023012"/>
    </source>
</evidence>
<evidence type="ECO:0000256" key="3">
    <source>
        <dbReference type="ARBA" id="ARBA00022553"/>
    </source>
</evidence>
<keyword evidence="9" id="KW-0472">Membrane</keyword>
<feature type="transmembrane region" description="Helical" evidence="9">
    <location>
        <begin position="99"/>
        <end position="124"/>
    </location>
</feature>
<dbReference type="PANTHER" id="PTHR24421">
    <property type="entry name" value="NITRATE/NITRITE SENSOR PROTEIN NARX-RELATED"/>
    <property type="match status" value="1"/>
</dbReference>
<name>A0A223S6M6_9ACTN</name>
<evidence type="ECO:0000313" key="11">
    <source>
        <dbReference type="EMBL" id="ASU83763.1"/>
    </source>
</evidence>
<dbReference type="KEGG" id="ngv:CDO52_14095"/>
<dbReference type="Pfam" id="PF07730">
    <property type="entry name" value="HisKA_3"/>
    <property type="match status" value="1"/>
</dbReference>
<evidence type="ECO:0000313" key="12">
    <source>
        <dbReference type="Proteomes" id="UP000215005"/>
    </source>
</evidence>
<feature type="transmembrane region" description="Helical" evidence="9">
    <location>
        <begin position="170"/>
        <end position="191"/>
    </location>
</feature>
<evidence type="ECO:0000256" key="4">
    <source>
        <dbReference type="ARBA" id="ARBA00022679"/>
    </source>
</evidence>
<dbReference type="Proteomes" id="UP000215005">
    <property type="component" value="Chromosome"/>
</dbReference>
<keyword evidence="12" id="KW-1185">Reference proteome</keyword>
<dbReference type="AlphaFoldDB" id="A0A223S6M6"/>
<feature type="transmembrane region" description="Helical" evidence="9">
    <location>
        <begin position="75"/>
        <end position="93"/>
    </location>
</feature>
<dbReference type="InterPro" id="IPR011712">
    <property type="entry name" value="Sig_transdc_His_kin_sub3_dim/P"/>
</dbReference>
<dbReference type="GO" id="GO:0016020">
    <property type="term" value="C:membrane"/>
    <property type="evidence" value="ECO:0007669"/>
    <property type="project" value="InterPro"/>
</dbReference>
<organism evidence="11 12">
    <name type="scientific">Nocardiopsis gilva YIM 90087</name>
    <dbReference type="NCBI Taxonomy" id="1235441"/>
    <lineage>
        <taxon>Bacteria</taxon>
        <taxon>Bacillati</taxon>
        <taxon>Actinomycetota</taxon>
        <taxon>Actinomycetes</taxon>
        <taxon>Streptosporangiales</taxon>
        <taxon>Nocardiopsidaceae</taxon>
        <taxon>Nocardiopsis</taxon>
    </lineage>
</organism>
<sequence length="452" mass="49627">MRSLYNLRSTRRRCGRAEIEGVTLLLRRYALLDRRILGGRLYLGSTLWAGMHFGVGLLLWGLAAYVERPDIDQRWLLLTLTGVCAAVLLRRSAPGTGLAIASLFLLADIALGPSWWVLVVYGEALYAVAVWGRRRLAYGIFTAVMTCTVVAIGVLVYLLAHGVLESLLEVVQFVGLFVLVFVTPMMSGLTVREHHLRAELERQRADQLLRMAELDRGTAIAEERGRMARELHDVIANHLSAIAVQSTAALSMRDPDPERVRQILGVVRDNSVRGLAEMRQMIGVLRADDNPDLERVTPRLSEADRLVDTARESGLDVRMEERGTAPPLPARVDAAAYRIVQESLTNALRYAEPRRVDITVEYTASAPGQEADRLVLTAENPAPVRPEPTWRVELGGGAGVTGMRERVALLGGHFEAGPSADEDAGWRVRAELPIAQPGVPEDTDGQRAGMGA</sequence>
<dbReference type="InterPro" id="IPR050482">
    <property type="entry name" value="Sensor_HK_TwoCompSys"/>
</dbReference>
<keyword evidence="7" id="KW-0067">ATP-binding</keyword>
<evidence type="ECO:0000256" key="9">
    <source>
        <dbReference type="SAM" id="Phobius"/>
    </source>
</evidence>
<feature type="transmembrane region" description="Helical" evidence="9">
    <location>
        <begin position="41"/>
        <end position="63"/>
    </location>
</feature>
<dbReference type="EMBL" id="CP022753">
    <property type="protein sequence ID" value="ASU83763.1"/>
    <property type="molecule type" value="Genomic_DNA"/>
</dbReference>
<evidence type="ECO:0000256" key="6">
    <source>
        <dbReference type="ARBA" id="ARBA00022777"/>
    </source>
</evidence>
<keyword evidence="4" id="KW-0808">Transferase</keyword>
<protein>
    <recommendedName>
        <fullName evidence="2">histidine kinase</fullName>
        <ecNumber evidence="2">2.7.13.3</ecNumber>
    </recommendedName>
</protein>
<keyword evidence="9" id="KW-0812">Transmembrane</keyword>
<evidence type="ECO:0000259" key="10">
    <source>
        <dbReference type="Pfam" id="PF07730"/>
    </source>
</evidence>